<evidence type="ECO:0000313" key="1">
    <source>
        <dbReference type="EMBL" id="MBE1582427.1"/>
    </source>
</evidence>
<name>A0ABR9LP42_9ACTN</name>
<accession>A0ABR9LP42</accession>
<reference evidence="1 2" key="1">
    <citation type="submission" date="2020-10" db="EMBL/GenBank/DDBJ databases">
        <title>Sequencing the genomes of 1000 actinobacteria strains.</title>
        <authorList>
            <person name="Klenk H.-P."/>
        </authorList>
    </citation>
    <scope>NUCLEOTIDE SEQUENCE [LARGE SCALE GENOMIC DNA]</scope>
    <source>
        <strain evidence="1 2">DSM 43173</strain>
    </source>
</reference>
<protein>
    <submittedName>
        <fullName evidence="1">Uncharacterized protein</fullName>
    </submittedName>
</protein>
<comment type="caution">
    <text evidence="1">The sequence shown here is derived from an EMBL/GenBank/DDBJ whole genome shotgun (WGS) entry which is preliminary data.</text>
</comment>
<organism evidence="1 2">
    <name type="scientific">Nonomuraea angiospora</name>
    <dbReference type="NCBI Taxonomy" id="46172"/>
    <lineage>
        <taxon>Bacteria</taxon>
        <taxon>Bacillati</taxon>
        <taxon>Actinomycetota</taxon>
        <taxon>Actinomycetes</taxon>
        <taxon>Streptosporangiales</taxon>
        <taxon>Streptosporangiaceae</taxon>
        <taxon>Nonomuraea</taxon>
    </lineage>
</organism>
<keyword evidence="2" id="KW-1185">Reference proteome</keyword>
<evidence type="ECO:0000313" key="2">
    <source>
        <dbReference type="Proteomes" id="UP000633509"/>
    </source>
</evidence>
<proteinExistence type="predicted"/>
<dbReference type="EMBL" id="JADBEK010000001">
    <property type="protein sequence ID" value="MBE1582427.1"/>
    <property type="molecule type" value="Genomic_DNA"/>
</dbReference>
<gene>
    <name evidence="1" type="ORF">H4W80_000685</name>
</gene>
<dbReference type="Proteomes" id="UP000633509">
    <property type="component" value="Unassembled WGS sequence"/>
</dbReference>
<sequence length="31" mass="3683">MDFLLFLLLFVVLCGWLDRWATRTPVSKEGR</sequence>